<evidence type="ECO:0000256" key="3">
    <source>
        <dbReference type="ARBA" id="ARBA00022989"/>
    </source>
</evidence>
<dbReference type="STRING" id="402676.B6JZF2"/>
<dbReference type="AlphaFoldDB" id="B6JZF2"/>
<dbReference type="GO" id="GO:0005789">
    <property type="term" value="C:endoplasmic reticulum membrane"/>
    <property type="evidence" value="ECO:0007669"/>
    <property type="project" value="EnsemblFungi"/>
</dbReference>
<keyword evidence="2 6" id="KW-0812">Transmembrane</keyword>
<dbReference type="RefSeq" id="XP_002173213.1">
    <property type="nucleotide sequence ID" value="XM_002173177.2"/>
</dbReference>
<dbReference type="GO" id="GO:0046873">
    <property type="term" value="F:metal ion transmembrane transporter activity"/>
    <property type="evidence" value="ECO:0007669"/>
    <property type="project" value="InterPro"/>
</dbReference>
<keyword evidence="4 6" id="KW-0472">Membrane</keyword>
<evidence type="ECO:0000313" key="9">
    <source>
        <dbReference type="Proteomes" id="UP000001744"/>
    </source>
</evidence>
<dbReference type="eggNOG" id="KOG2474">
    <property type="taxonomic scope" value="Eukaryota"/>
</dbReference>
<feature type="transmembrane region" description="Helical" evidence="6">
    <location>
        <begin position="7"/>
        <end position="26"/>
    </location>
</feature>
<evidence type="ECO:0000256" key="4">
    <source>
        <dbReference type="ARBA" id="ARBA00023136"/>
    </source>
</evidence>
<dbReference type="PANTHER" id="PTHR11040:SF210">
    <property type="entry name" value="ZINC-REGULATED TRANSPORTER 3"/>
    <property type="match status" value="1"/>
</dbReference>
<dbReference type="JaponicusDB" id="SJAG_01990">
    <property type="gene designation" value="zip2"/>
</dbReference>
<feature type="region of interest" description="Disordered" evidence="5">
    <location>
        <begin position="122"/>
        <end position="160"/>
    </location>
</feature>
<dbReference type="VEuPathDB" id="FungiDB:SJAG_01990"/>
<feature type="transmembrane region" description="Helical" evidence="6">
    <location>
        <begin position="298"/>
        <end position="320"/>
    </location>
</feature>
<evidence type="ECO:0000256" key="1">
    <source>
        <dbReference type="ARBA" id="ARBA00004141"/>
    </source>
</evidence>
<comment type="subcellular location">
    <subcellularLocation>
        <location evidence="1">Membrane</location>
        <topology evidence="1">Multi-pass membrane protein</topology>
    </subcellularLocation>
</comment>
<dbReference type="PANTHER" id="PTHR11040">
    <property type="entry name" value="ZINC/IRON TRANSPORTER"/>
    <property type="match status" value="1"/>
</dbReference>
<feature type="transmembrane region" description="Helical" evidence="6">
    <location>
        <begin position="46"/>
        <end position="68"/>
    </location>
</feature>
<feature type="compositionally biased region" description="Basic and acidic residues" evidence="5">
    <location>
        <begin position="150"/>
        <end position="160"/>
    </location>
</feature>
<organism evidence="7 9">
    <name type="scientific">Schizosaccharomyces japonicus (strain yFS275 / FY16936)</name>
    <name type="common">Fission yeast</name>
    <dbReference type="NCBI Taxonomy" id="402676"/>
    <lineage>
        <taxon>Eukaryota</taxon>
        <taxon>Fungi</taxon>
        <taxon>Dikarya</taxon>
        <taxon>Ascomycota</taxon>
        <taxon>Taphrinomycotina</taxon>
        <taxon>Schizosaccharomycetes</taxon>
        <taxon>Schizosaccharomycetales</taxon>
        <taxon>Schizosaccharomycetaceae</taxon>
        <taxon>Schizosaccharomyces</taxon>
    </lineage>
</organism>
<dbReference type="EMBL" id="KE651168">
    <property type="protein sequence ID" value="EEB06920.1"/>
    <property type="molecule type" value="Genomic_DNA"/>
</dbReference>
<dbReference type="OMA" id="PTCECEC"/>
<dbReference type="GeneID" id="7049976"/>
<name>B6JZF2_SCHJY</name>
<dbReference type="HOGENOM" id="CLU_710103_0_0_1"/>
<protein>
    <submittedName>
        <fullName evidence="7">Vacuolar membrane zinc transporter</fullName>
    </submittedName>
</protein>
<feature type="transmembrane region" description="Helical" evidence="6">
    <location>
        <begin position="340"/>
        <end position="358"/>
    </location>
</feature>
<feature type="transmembrane region" description="Helical" evidence="6">
    <location>
        <begin position="267"/>
        <end position="292"/>
    </location>
</feature>
<sequence>MGNGKGWALSFAANAFCILGAASVWLDVIVNKLTNSDTLDLANSDMALVCGLGMSSGILLYSALGSLYPEALEYFEKIEGITDKKARFLRSVWFILGMVLFNGFNTVVHHYIHKSPFGALHSDGEEDDDTQTSVGSWSRTHSHQSSVAVHHQEYANSTERRPLMVEDGNASMATCACECHHPDQQAPSILSGSSCGSDHEKSMFTVGLQTAIAISLHKLPEGFIIFMTSSSDAGMLVFLAMSVHNLFEGFTIAYPLYLAWHSRFRSFLVGSALTTTSMPLGALLAFLVLHTQHGLSESFFSCMYGCIFAATAGMMIILSLRIVLPQAVHHDRTGKSKNSAFTWLAFGLALTAALNIVAI</sequence>
<feature type="transmembrane region" description="Helical" evidence="6">
    <location>
        <begin position="88"/>
        <end position="112"/>
    </location>
</feature>
<evidence type="ECO:0000256" key="6">
    <source>
        <dbReference type="SAM" id="Phobius"/>
    </source>
</evidence>
<reference evidence="7 9" key="1">
    <citation type="journal article" date="2011" name="Science">
        <title>Comparative functional genomics of the fission yeasts.</title>
        <authorList>
            <person name="Rhind N."/>
            <person name="Chen Z."/>
            <person name="Yassour M."/>
            <person name="Thompson D.A."/>
            <person name="Haas B.J."/>
            <person name="Habib N."/>
            <person name="Wapinski I."/>
            <person name="Roy S."/>
            <person name="Lin M.F."/>
            <person name="Heiman D.I."/>
            <person name="Young S.K."/>
            <person name="Furuya K."/>
            <person name="Guo Y."/>
            <person name="Pidoux A."/>
            <person name="Chen H.M."/>
            <person name="Robbertse B."/>
            <person name="Goldberg J.M."/>
            <person name="Aoki K."/>
            <person name="Bayne E.H."/>
            <person name="Berlin A.M."/>
            <person name="Desjardins C.A."/>
            <person name="Dobbs E."/>
            <person name="Dukaj L."/>
            <person name="Fan L."/>
            <person name="FitzGerald M.G."/>
            <person name="French C."/>
            <person name="Gujja S."/>
            <person name="Hansen K."/>
            <person name="Keifenheim D."/>
            <person name="Levin J.Z."/>
            <person name="Mosher R.A."/>
            <person name="Mueller C.A."/>
            <person name="Pfiffner J."/>
            <person name="Priest M."/>
            <person name="Russ C."/>
            <person name="Smialowska A."/>
            <person name="Swoboda P."/>
            <person name="Sykes S.M."/>
            <person name="Vaughn M."/>
            <person name="Vengrova S."/>
            <person name="Yoder R."/>
            <person name="Zeng Q."/>
            <person name="Allshire R."/>
            <person name="Baulcombe D."/>
            <person name="Birren B.W."/>
            <person name="Brown W."/>
            <person name="Ekwall K."/>
            <person name="Kellis M."/>
            <person name="Leatherwood J."/>
            <person name="Levin H."/>
            <person name="Margalit H."/>
            <person name="Martienssen R."/>
            <person name="Nieduszynski C.A."/>
            <person name="Spatafora J.W."/>
            <person name="Friedman N."/>
            <person name="Dalgaard J.Z."/>
            <person name="Baumann P."/>
            <person name="Niki H."/>
            <person name="Regev A."/>
            <person name="Nusbaum C."/>
        </authorList>
    </citation>
    <scope>NUCLEOTIDE SEQUENCE [LARGE SCALE GENOMIC DNA]</scope>
    <source>
        <strain evidence="9">yFS275 / FY16936</strain>
    </source>
</reference>
<evidence type="ECO:0000313" key="8">
    <source>
        <dbReference type="JaponicusDB" id="SJAG_01990"/>
    </source>
</evidence>
<evidence type="ECO:0000256" key="5">
    <source>
        <dbReference type="SAM" id="MobiDB-lite"/>
    </source>
</evidence>
<proteinExistence type="predicted"/>
<dbReference type="Proteomes" id="UP000001744">
    <property type="component" value="Unassembled WGS sequence"/>
</dbReference>
<keyword evidence="3 6" id="KW-1133">Transmembrane helix</keyword>
<dbReference type="OrthoDB" id="262547at2759"/>
<dbReference type="InterPro" id="IPR003689">
    <property type="entry name" value="ZIP"/>
</dbReference>
<keyword evidence="9" id="KW-1185">Reference proteome</keyword>
<gene>
    <name evidence="8" type="primary">zip2</name>
    <name evidence="7" type="ORF">SJAG_01990</name>
</gene>
<accession>B6JZF2</accession>
<feature type="transmembrane region" description="Helical" evidence="6">
    <location>
        <begin position="236"/>
        <end position="260"/>
    </location>
</feature>
<evidence type="ECO:0000313" key="7">
    <source>
        <dbReference type="EMBL" id="EEB06920.1"/>
    </source>
</evidence>
<dbReference type="Pfam" id="PF02535">
    <property type="entry name" value="Zip"/>
    <property type="match status" value="1"/>
</dbReference>
<evidence type="ECO:0000256" key="2">
    <source>
        <dbReference type="ARBA" id="ARBA00022692"/>
    </source>
</evidence>